<dbReference type="InterPro" id="IPR058578">
    <property type="entry name" value="IspG_TIM"/>
</dbReference>
<comment type="catalytic activity">
    <reaction evidence="7">
        <text>(2E)-4-hydroxy-3-methylbut-2-enyl diphosphate + oxidized [flavodoxin] + H2O + 2 H(+) = 2-C-methyl-D-erythritol 2,4-cyclic diphosphate + reduced [flavodoxin]</text>
        <dbReference type="Rhea" id="RHEA:43604"/>
        <dbReference type="Rhea" id="RHEA-COMP:10622"/>
        <dbReference type="Rhea" id="RHEA-COMP:10623"/>
        <dbReference type="ChEBI" id="CHEBI:15377"/>
        <dbReference type="ChEBI" id="CHEBI:15378"/>
        <dbReference type="ChEBI" id="CHEBI:57618"/>
        <dbReference type="ChEBI" id="CHEBI:58210"/>
        <dbReference type="ChEBI" id="CHEBI:58483"/>
        <dbReference type="ChEBI" id="CHEBI:128753"/>
        <dbReference type="EC" id="1.17.7.3"/>
    </reaction>
</comment>
<dbReference type="EMBL" id="DVMM01000028">
    <property type="protein sequence ID" value="HIU28948.1"/>
    <property type="molecule type" value="Genomic_DNA"/>
</dbReference>
<feature type="domain" description="IspG TIM-barrel" evidence="8">
    <location>
        <begin position="8"/>
        <end position="248"/>
    </location>
</feature>
<name>A0A9D1I648_9CLOT</name>
<dbReference type="Pfam" id="PF04551">
    <property type="entry name" value="GcpE"/>
    <property type="match status" value="1"/>
</dbReference>
<dbReference type="PIRSF" id="PIRSF004640">
    <property type="entry name" value="IspG"/>
    <property type="match status" value="1"/>
</dbReference>
<dbReference type="GO" id="GO:0051539">
    <property type="term" value="F:4 iron, 4 sulfur cluster binding"/>
    <property type="evidence" value="ECO:0007669"/>
    <property type="project" value="UniProtKB-UniRule"/>
</dbReference>
<keyword evidence="5 7" id="KW-0411">Iron-sulfur</keyword>
<keyword evidence="2 7" id="KW-0479">Metal-binding</keyword>
<evidence type="ECO:0000256" key="3">
    <source>
        <dbReference type="ARBA" id="ARBA00023002"/>
    </source>
</evidence>
<dbReference type="InterPro" id="IPR016425">
    <property type="entry name" value="IspG_bac"/>
</dbReference>
<proteinExistence type="inferred from homology"/>
<evidence type="ECO:0000256" key="1">
    <source>
        <dbReference type="ARBA" id="ARBA00022485"/>
    </source>
</evidence>
<dbReference type="PANTHER" id="PTHR30454:SF0">
    <property type="entry name" value="4-HYDROXY-3-METHYLBUT-2-EN-1-YL DIPHOSPHATE SYNTHASE (FERREDOXIN), CHLOROPLASTIC"/>
    <property type="match status" value="1"/>
</dbReference>
<reference evidence="10" key="1">
    <citation type="submission" date="2020-10" db="EMBL/GenBank/DDBJ databases">
        <authorList>
            <person name="Gilroy R."/>
        </authorList>
    </citation>
    <scope>NUCLEOTIDE SEQUENCE</scope>
    <source>
        <strain evidence="10">CHK195-4489</strain>
    </source>
</reference>
<feature type="binding site" evidence="7">
    <location>
        <position position="268"/>
    </location>
    <ligand>
        <name>[4Fe-4S] cluster</name>
        <dbReference type="ChEBI" id="CHEBI:49883"/>
    </ligand>
</feature>
<keyword evidence="3 7" id="KW-0560">Oxidoreductase</keyword>
<dbReference type="PANTHER" id="PTHR30454">
    <property type="entry name" value="4-HYDROXY-3-METHYLBUT-2-EN-1-YL DIPHOSPHATE SYNTHASE"/>
    <property type="match status" value="1"/>
</dbReference>
<comment type="cofactor">
    <cofactor evidence="7">
        <name>[4Fe-4S] cluster</name>
        <dbReference type="ChEBI" id="CHEBI:49883"/>
    </cofactor>
    <text evidence="7">Binds 1 [4Fe-4S] cluster.</text>
</comment>
<evidence type="ECO:0000259" key="9">
    <source>
        <dbReference type="Pfam" id="PF26540"/>
    </source>
</evidence>
<dbReference type="GO" id="GO:0005506">
    <property type="term" value="F:iron ion binding"/>
    <property type="evidence" value="ECO:0007669"/>
    <property type="project" value="InterPro"/>
</dbReference>
<keyword evidence="1 7" id="KW-0004">4Fe-4S</keyword>
<evidence type="ECO:0000313" key="11">
    <source>
        <dbReference type="Proteomes" id="UP000824089"/>
    </source>
</evidence>
<dbReference type="HAMAP" id="MF_00159">
    <property type="entry name" value="IspG"/>
    <property type="match status" value="1"/>
</dbReference>
<dbReference type="GO" id="GO:0046429">
    <property type="term" value="F:4-hydroxy-3-methylbut-2-en-1-yl diphosphate synthase activity (ferredoxin)"/>
    <property type="evidence" value="ECO:0007669"/>
    <property type="project" value="UniProtKB-UniRule"/>
</dbReference>
<evidence type="ECO:0000256" key="4">
    <source>
        <dbReference type="ARBA" id="ARBA00023004"/>
    </source>
</evidence>
<dbReference type="GO" id="GO:0141197">
    <property type="term" value="F:4-hydroxy-3-methylbut-2-enyl-diphosphate synthase activity (flavodoxin)"/>
    <property type="evidence" value="ECO:0007669"/>
    <property type="project" value="UniProtKB-EC"/>
</dbReference>
<evidence type="ECO:0000256" key="6">
    <source>
        <dbReference type="ARBA" id="ARBA00023229"/>
    </source>
</evidence>
<evidence type="ECO:0000256" key="5">
    <source>
        <dbReference type="ARBA" id="ARBA00023014"/>
    </source>
</evidence>
<keyword evidence="4 7" id="KW-0408">Iron</keyword>
<comment type="function">
    <text evidence="7">Converts 2C-methyl-D-erythritol 2,4-cyclodiphosphate (ME-2,4cPP) into 1-hydroxy-2-methyl-2-(E)-butenyl 4-diphosphate.</text>
</comment>
<dbReference type="Pfam" id="PF26540">
    <property type="entry name" value="GcpE_C"/>
    <property type="match status" value="1"/>
</dbReference>
<dbReference type="InterPro" id="IPR045854">
    <property type="entry name" value="NO2/SO3_Rdtase_4Fe4S_sf"/>
</dbReference>
<feature type="binding site" evidence="7">
    <location>
        <position position="316"/>
    </location>
    <ligand>
        <name>[4Fe-4S] cluster</name>
        <dbReference type="ChEBI" id="CHEBI:49883"/>
    </ligand>
</feature>
<sequence>MYYRRSETRKINIGSVPMGGGSPISVQSMTNTDTRDIEATVRQILRLEEAGCDIVRVAVPDAEAASAVRAIKKAIHIPLVADIHFDYRLALTCLENGADKIRINPGNIGAREKTAAVVRAAKERNVPIRIGVNGGSLEKSLVLKYGTRPNAEAIVESAMNHIRILEELDFTDIVVSLKSSDVSVTAEAYRKMAELRNYPLHVGVTEAGTPFSGTVKSCAGIGAVLLSGIGDTIRISLTGDPCEEVRVGRELLHALNLGGGKMLRFVSCPSCGRCQINLVEIAAQVEQRLLALEKEKFFRRPIHVAVMGCAVNGPGEASNADIGIAGGNGEALLFERGKVRKKITSEDLAGEFVEYVKEYVQSNQSAPEDAV</sequence>
<dbReference type="EC" id="1.17.7.3" evidence="7"/>
<dbReference type="InterPro" id="IPR058579">
    <property type="entry name" value="IspG_C"/>
</dbReference>
<keyword evidence="6 7" id="KW-0414">Isoprene biosynthesis</keyword>
<evidence type="ECO:0000313" key="10">
    <source>
        <dbReference type="EMBL" id="HIU28948.1"/>
    </source>
</evidence>
<dbReference type="Proteomes" id="UP000824089">
    <property type="component" value="Unassembled WGS sequence"/>
</dbReference>
<dbReference type="AlphaFoldDB" id="A0A9D1I648"/>
<evidence type="ECO:0000256" key="2">
    <source>
        <dbReference type="ARBA" id="ARBA00022723"/>
    </source>
</evidence>
<reference evidence="10" key="2">
    <citation type="journal article" date="2021" name="PeerJ">
        <title>Extensive microbial diversity within the chicken gut microbiome revealed by metagenomics and culture.</title>
        <authorList>
            <person name="Gilroy R."/>
            <person name="Ravi A."/>
            <person name="Getino M."/>
            <person name="Pursley I."/>
            <person name="Horton D.L."/>
            <person name="Alikhan N.F."/>
            <person name="Baker D."/>
            <person name="Gharbi K."/>
            <person name="Hall N."/>
            <person name="Watson M."/>
            <person name="Adriaenssens E.M."/>
            <person name="Foster-Nyarko E."/>
            <person name="Jarju S."/>
            <person name="Secka A."/>
            <person name="Antonio M."/>
            <person name="Oren A."/>
            <person name="Chaudhuri R.R."/>
            <person name="La Ragione R."/>
            <person name="Hildebrand F."/>
            <person name="Pallen M.J."/>
        </authorList>
    </citation>
    <scope>NUCLEOTIDE SEQUENCE</scope>
    <source>
        <strain evidence="10">CHK195-4489</strain>
    </source>
</reference>
<feature type="binding site" evidence="7">
    <location>
        <position position="309"/>
    </location>
    <ligand>
        <name>[4Fe-4S] cluster</name>
        <dbReference type="ChEBI" id="CHEBI:49883"/>
    </ligand>
</feature>
<protein>
    <recommendedName>
        <fullName evidence="7">4-hydroxy-3-methylbut-2-en-1-yl diphosphate synthase (flavodoxin)</fullName>
        <ecNumber evidence="7">1.17.7.3</ecNumber>
    </recommendedName>
    <alternativeName>
        <fullName evidence="7">1-hydroxy-2-methyl-2-(E)-butenyl 4-diphosphate synthase</fullName>
    </alternativeName>
</protein>
<dbReference type="Gene3D" id="3.20.20.20">
    <property type="entry name" value="Dihydropteroate synthase-like"/>
    <property type="match status" value="1"/>
</dbReference>
<dbReference type="SUPFAM" id="SSF56014">
    <property type="entry name" value="Nitrite and sulphite reductase 4Fe-4S domain-like"/>
    <property type="match status" value="1"/>
</dbReference>
<evidence type="ECO:0000259" key="8">
    <source>
        <dbReference type="Pfam" id="PF04551"/>
    </source>
</evidence>
<dbReference type="NCBIfam" id="NF001540">
    <property type="entry name" value="PRK00366.1"/>
    <property type="match status" value="1"/>
</dbReference>
<dbReference type="GO" id="GO:0016114">
    <property type="term" value="P:terpenoid biosynthetic process"/>
    <property type="evidence" value="ECO:0007669"/>
    <property type="project" value="InterPro"/>
</dbReference>
<dbReference type="GO" id="GO:0019288">
    <property type="term" value="P:isopentenyl diphosphate biosynthetic process, methylerythritol 4-phosphate pathway"/>
    <property type="evidence" value="ECO:0007669"/>
    <property type="project" value="UniProtKB-UniRule"/>
</dbReference>
<dbReference type="FunFam" id="3.20.20.20:FF:000001">
    <property type="entry name" value="4-hydroxy-3-methylbut-2-en-1-yl diphosphate synthase (flavodoxin)"/>
    <property type="match status" value="1"/>
</dbReference>
<comment type="similarity">
    <text evidence="7">Belongs to the IspG family.</text>
</comment>
<dbReference type="SUPFAM" id="SSF51717">
    <property type="entry name" value="Dihydropteroate synthetase-like"/>
    <property type="match status" value="1"/>
</dbReference>
<feature type="binding site" evidence="7">
    <location>
        <position position="271"/>
    </location>
    <ligand>
        <name>[4Fe-4S] cluster</name>
        <dbReference type="ChEBI" id="CHEBI:49883"/>
    </ligand>
</feature>
<comment type="pathway">
    <text evidence="7">Isoprenoid biosynthesis; isopentenyl diphosphate biosynthesis via DXP pathway; isopentenyl diphosphate from 1-deoxy-D-xylulose 5-phosphate: step 5/6.</text>
</comment>
<organism evidence="10 11">
    <name type="scientific">Candidatus Egerieisoma faecipullorum</name>
    <dbReference type="NCBI Taxonomy" id="2840963"/>
    <lineage>
        <taxon>Bacteria</taxon>
        <taxon>Bacillati</taxon>
        <taxon>Bacillota</taxon>
        <taxon>Clostridia</taxon>
        <taxon>Eubacteriales</taxon>
        <taxon>Clostridiaceae</taxon>
        <taxon>Clostridiaceae incertae sedis</taxon>
        <taxon>Candidatus Egerieisoma</taxon>
    </lineage>
</organism>
<feature type="domain" description="IspG C-terminal" evidence="9">
    <location>
        <begin position="265"/>
        <end position="357"/>
    </location>
</feature>
<gene>
    <name evidence="7 10" type="primary">ispG</name>
    <name evidence="10" type="synonym">gcpE</name>
    <name evidence="10" type="ORF">IAD50_01475</name>
</gene>
<accession>A0A9D1I648</accession>
<dbReference type="InterPro" id="IPR011005">
    <property type="entry name" value="Dihydropteroate_synth-like_sf"/>
</dbReference>
<evidence type="ECO:0000256" key="7">
    <source>
        <dbReference type="HAMAP-Rule" id="MF_00159"/>
    </source>
</evidence>
<dbReference type="Gene3D" id="3.30.413.10">
    <property type="entry name" value="Sulfite Reductase Hemoprotein, domain 1"/>
    <property type="match status" value="1"/>
</dbReference>
<comment type="caution">
    <text evidence="10">The sequence shown here is derived from an EMBL/GenBank/DDBJ whole genome shotgun (WGS) entry which is preliminary data.</text>
</comment>
<dbReference type="InterPro" id="IPR004588">
    <property type="entry name" value="IspG_bac-typ"/>
</dbReference>
<dbReference type="NCBIfam" id="TIGR00612">
    <property type="entry name" value="ispG_gcpE"/>
    <property type="match status" value="1"/>
</dbReference>